<accession>A0ACC2RG13</accession>
<evidence type="ECO:0000313" key="1">
    <source>
        <dbReference type="EMBL" id="KAJ9049027.1"/>
    </source>
</evidence>
<comment type="caution">
    <text evidence="1">The sequence shown here is derived from an EMBL/GenBank/DDBJ whole genome shotgun (WGS) entry which is preliminary data.</text>
</comment>
<sequence length="193" mass="20086">MLTHPVIPASAAPLPQPSTAATHPCPEMLHAKGQAAGTKLKTARERAEPGKGTSSASSPPGPPTLVPKEGPEAPKLTACRAARWILVAIWVQRQGGDLITVVQAPSTVLIWPTPAQKSPAHCPFPGDPAVAQPHLVLGLQGPTNRNQSTLGTPNPGAIASSHQGRHPGVEVIQQPTLGVQDPWHPQAIFLGRT</sequence>
<proteinExistence type="predicted"/>
<reference evidence="1" key="1">
    <citation type="submission" date="2022-04" db="EMBL/GenBank/DDBJ databases">
        <title>Genome of the entomopathogenic fungus Entomophthora muscae.</title>
        <authorList>
            <person name="Elya C."/>
            <person name="Lovett B.R."/>
            <person name="Lee E."/>
            <person name="Macias A.M."/>
            <person name="Hajek A.E."/>
            <person name="De Bivort B.L."/>
            <person name="Kasson M.T."/>
            <person name="De Fine Licht H.H."/>
            <person name="Stajich J.E."/>
        </authorList>
    </citation>
    <scope>NUCLEOTIDE SEQUENCE</scope>
    <source>
        <strain evidence="1">Berkeley</strain>
    </source>
</reference>
<gene>
    <name evidence="1" type="ORF">DSO57_1028803</name>
</gene>
<dbReference type="EMBL" id="QTSX02007285">
    <property type="protein sequence ID" value="KAJ9049027.1"/>
    <property type="molecule type" value="Genomic_DNA"/>
</dbReference>
<name>A0ACC2RG13_9FUNG</name>
<organism evidence="1 2">
    <name type="scientific">Entomophthora muscae</name>
    <dbReference type="NCBI Taxonomy" id="34485"/>
    <lineage>
        <taxon>Eukaryota</taxon>
        <taxon>Fungi</taxon>
        <taxon>Fungi incertae sedis</taxon>
        <taxon>Zoopagomycota</taxon>
        <taxon>Entomophthoromycotina</taxon>
        <taxon>Entomophthoromycetes</taxon>
        <taxon>Entomophthorales</taxon>
        <taxon>Entomophthoraceae</taxon>
        <taxon>Entomophthora</taxon>
    </lineage>
</organism>
<keyword evidence="2" id="KW-1185">Reference proteome</keyword>
<evidence type="ECO:0000313" key="2">
    <source>
        <dbReference type="Proteomes" id="UP001165960"/>
    </source>
</evidence>
<protein>
    <submittedName>
        <fullName evidence="1">Uncharacterized protein</fullName>
    </submittedName>
</protein>
<dbReference type="Proteomes" id="UP001165960">
    <property type="component" value="Unassembled WGS sequence"/>
</dbReference>